<feature type="binding site" evidence="4">
    <location>
        <position position="275"/>
    </location>
    <ligand>
        <name>pyridoxal 5'-phosphate</name>
        <dbReference type="ChEBI" id="CHEBI:597326"/>
    </ligand>
</feature>
<feature type="binding site" evidence="4">
    <location>
        <position position="219"/>
    </location>
    <ligand>
        <name>pyridoxal 5'-phosphate</name>
        <dbReference type="ChEBI" id="CHEBI:597326"/>
    </ligand>
</feature>
<feature type="binding site" evidence="4">
    <location>
        <position position="96"/>
    </location>
    <ligand>
        <name>pyridoxal 5'-phosphate</name>
        <dbReference type="ChEBI" id="CHEBI:597326"/>
    </ligand>
</feature>
<comment type="function">
    <text evidence="4 6">Catalyzes the cleavage of L-kynurenine (L-Kyn) and L-3-hydroxykynurenine (L-3OHKyn) into anthranilic acid (AA) and 3-hydroxyanthranilic acid (3-OHAA), respectively.</text>
</comment>
<feature type="binding site" evidence="4">
    <location>
        <position position="194"/>
    </location>
    <ligand>
        <name>pyridoxal 5'-phosphate</name>
        <dbReference type="ChEBI" id="CHEBI:597326"/>
    </ligand>
</feature>
<dbReference type="Gene3D" id="3.40.640.10">
    <property type="entry name" value="Type I PLP-dependent aspartate aminotransferase-like (Major domain)"/>
    <property type="match status" value="1"/>
</dbReference>
<feature type="binding site" evidence="4">
    <location>
        <position position="197"/>
    </location>
    <ligand>
        <name>pyridoxal 5'-phosphate</name>
        <dbReference type="ChEBI" id="CHEBI:597326"/>
    </ligand>
</feature>
<dbReference type="EC" id="3.7.1.3" evidence="4 5"/>
<dbReference type="GO" id="GO:0009435">
    <property type="term" value="P:NAD+ biosynthetic process"/>
    <property type="evidence" value="ECO:0007669"/>
    <property type="project" value="UniProtKB-UniRule"/>
</dbReference>
<dbReference type="AlphaFoldDB" id="A0A399ETS8"/>
<dbReference type="GO" id="GO:0030429">
    <property type="term" value="F:kynureninase activity"/>
    <property type="evidence" value="ECO:0007669"/>
    <property type="project" value="UniProtKB-UniRule"/>
</dbReference>
<dbReference type="HAMAP" id="MF_01970">
    <property type="entry name" value="Kynureninase"/>
    <property type="match status" value="1"/>
</dbReference>
<sequence>MVPAEIQALDQADPLAAKREAFVMPEGLIYLDGNSLGPLPKRVAERMREVVEQQWGQDLIRSWNLHGWIDLPQRLGTRIARLIGAEADEVVVADSTSVNLFKALLAALKLRPGRRAIVSEVGNFPTDLYIAQGLRELWGNCELRFVPREGIEAALDEETAVLMLTEVDYRTGYRHDMAHLTRLAQAQGALVVWDLAHSAGAFPVYLNACGVDFAVGCGYKYLNGGPGAPAFLYVARRHQKALKPFLTGWMGHQAPFAFSPTYTPAEGLRRMTVGTPPILSMSALEAALEVWEGVEMEQVRAKSLRLTDLFIERMAPLAARYGLELATPLEHARRGSQVAYRHPEGYAIVQALIAQGVVGDFRHPDILRFGFGPLYLRYADVYEAVERFRRVMEEGLWQDPRYREKAQVT</sequence>
<dbReference type="GO" id="GO:0097053">
    <property type="term" value="P:L-kynurenine catabolic process"/>
    <property type="evidence" value="ECO:0007669"/>
    <property type="project" value="UniProtKB-UniRule"/>
</dbReference>
<dbReference type="InterPro" id="IPR015424">
    <property type="entry name" value="PyrdxlP-dep_Trfase"/>
</dbReference>
<dbReference type="GO" id="GO:0043420">
    <property type="term" value="P:anthranilate metabolic process"/>
    <property type="evidence" value="ECO:0007669"/>
    <property type="project" value="TreeGrafter"/>
</dbReference>
<evidence type="ECO:0000256" key="6">
    <source>
        <dbReference type="PIRNR" id="PIRNR038800"/>
    </source>
</evidence>
<dbReference type="UniPathway" id="UPA00334">
    <property type="reaction ID" value="UER00455"/>
</dbReference>
<dbReference type="PIRSF" id="PIRSF038800">
    <property type="entry name" value="KYNU"/>
    <property type="match status" value="1"/>
</dbReference>
<dbReference type="EMBL" id="QWKZ01000025">
    <property type="protein sequence ID" value="RIH87115.1"/>
    <property type="molecule type" value="Genomic_DNA"/>
</dbReference>
<organism evidence="8 9">
    <name type="scientific">Meiothermus luteus</name>
    <dbReference type="NCBI Taxonomy" id="2026184"/>
    <lineage>
        <taxon>Bacteria</taxon>
        <taxon>Thermotogati</taxon>
        <taxon>Deinococcota</taxon>
        <taxon>Deinococci</taxon>
        <taxon>Thermales</taxon>
        <taxon>Thermaceae</taxon>
        <taxon>Meiothermus</taxon>
    </lineage>
</organism>
<comment type="catalytic activity">
    <reaction evidence="4 6">
        <text>L-kynurenine + H2O = anthranilate + L-alanine + H(+)</text>
        <dbReference type="Rhea" id="RHEA:16813"/>
        <dbReference type="ChEBI" id="CHEBI:15377"/>
        <dbReference type="ChEBI" id="CHEBI:15378"/>
        <dbReference type="ChEBI" id="CHEBI:16567"/>
        <dbReference type="ChEBI" id="CHEBI:57959"/>
        <dbReference type="ChEBI" id="CHEBI:57972"/>
        <dbReference type="EC" id="3.7.1.3"/>
    </reaction>
</comment>
<reference evidence="8 9" key="1">
    <citation type="submission" date="2018-08" db="EMBL/GenBank/DDBJ databases">
        <title>Meiothermus luteus KCTC 52599 genome sequencing project.</title>
        <authorList>
            <person name="Da Costa M.S."/>
            <person name="Albuquerque L."/>
            <person name="Raposo P."/>
            <person name="Froufe H.J.C."/>
            <person name="Barroso C.S."/>
            <person name="Egas C."/>
        </authorList>
    </citation>
    <scope>NUCLEOTIDE SEQUENCE [LARGE SCALE GENOMIC DNA]</scope>
    <source>
        <strain evidence="8 9">KCTC 52599</strain>
    </source>
</reference>
<evidence type="ECO:0000256" key="4">
    <source>
        <dbReference type="HAMAP-Rule" id="MF_01970"/>
    </source>
</evidence>
<dbReference type="UniPathway" id="UPA00253">
    <property type="reaction ID" value="UER00329"/>
</dbReference>
<dbReference type="InterPro" id="IPR010111">
    <property type="entry name" value="Kynureninase"/>
</dbReference>
<keyword evidence="1 4" id="KW-0662">Pyridine nucleotide biosynthesis</keyword>
<dbReference type="GO" id="GO:0019441">
    <property type="term" value="P:L-tryptophan catabolic process to kynurenine"/>
    <property type="evidence" value="ECO:0007669"/>
    <property type="project" value="TreeGrafter"/>
</dbReference>
<comment type="caution">
    <text evidence="8">The sequence shown here is derived from an EMBL/GenBank/DDBJ whole genome shotgun (WGS) entry which is preliminary data.</text>
</comment>
<proteinExistence type="inferred from homology"/>
<feature type="modified residue" description="N6-(pyridoxal phosphate)lysine" evidence="4">
    <location>
        <position position="220"/>
    </location>
</feature>
<dbReference type="FunFam" id="3.40.640.10:FF:000107">
    <property type="entry name" value="Kynureninase"/>
    <property type="match status" value="1"/>
</dbReference>
<dbReference type="OrthoDB" id="9812626at2"/>
<evidence type="ECO:0000313" key="9">
    <source>
        <dbReference type="Proteomes" id="UP000265800"/>
    </source>
</evidence>
<feature type="binding site" evidence="4">
    <location>
        <begin position="124"/>
        <end position="127"/>
    </location>
    <ligand>
        <name>pyridoxal 5'-phosphate</name>
        <dbReference type="ChEBI" id="CHEBI:597326"/>
    </ligand>
</feature>
<dbReference type="GO" id="GO:0019805">
    <property type="term" value="P:quinolinate biosynthetic process"/>
    <property type="evidence" value="ECO:0007669"/>
    <property type="project" value="UniProtKB-UniRule"/>
</dbReference>
<keyword evidence="9" id="KW-1185">Reference proteome</keyword>
<comment type="pathway">
    <text evidence="4 6">Cofactor biosynthesis; NAD(+) biosynthesis; quinolinate from L-kynurenine: step 2/3.</text>
</comment>
<comment type="pathway">
    <text evidence="4 6">Amino-acid degradation; L-kynurenine degradation; L-alanine and anthranilate from L-kynurenine: step 1/1.</text>
</comment>
<evidence type="ECO:0000313" key="8">
    <source>
        <dbReference type="EMBL" id="RIH87115.1"/>
    </source>
</evidence>
<evidence type="ECO:0000256" key="1">
    <source>
        <dbReference type="ARBA" id="ARBA00022642"/>
    </source>
</evidence>
<comment type="similarity">
    <text evidence="4 6">Belongs to the kynureninase family.</text>
</comment>
<name>A0A399ETS8_9DEIN</name>
<dbReference type="Pfam" id="PF22580">
    <property type="entry name" value="KYNU_C"/>
    <property type="match status" value="1"/>
</dbReference>
<gene>
    <name evidence="4 8" type="primary">kynU</name>
    <name evidence="8" type="ORF">Mlute_01056</name>
</gene>
<dbReference type="InterPro" id="IPR015421">
    <property type="entry name" value="PyrdxlP-dep_Trfase_major"/>
</dbReference>
<comment type="subunit">
    <text evidence="4 6">Homodimer.</text>
</comment>
<comment type="catalytic activity">
    <reaction evidence="6">
        <text>3-hydroxy-L-kynurenine + H2O = 3-hydroxyanthranilate + L-alanine + H(+)</text>
        <dbReference type="Rhea" id="RHEA:25143"/>
        <dbReference type="ChEBI" id="CHEBI:15377"/>
        <dbReference type="ChEBI" id="CHEBI:15378"/>
        <dbReference type="ChEBI" id="CHEBI:36559"/>
        <dbReference type="ChEBI" id="CHEBI:57972"/>
        <dbReference type="ChEBI" id="CHEBI:58125"/>
        <dbReference type="EC" id="3.7.1.3"/>
    </reaction>
</comment>
<dbReference type="NCBIfam" id="TIGR01814">
    <property type="entry name" value="kynureninase"/>
    <property type="match status" value="1"/>
</dbReference>
<accession>A0A399ETS8</accession>
<dbReference type="PANTHER" id="PTHR14084:SF0">
    <property type="entry name" value="KYNURENINASE"/>
    <property type="match status" value="1"/>
</dbReference>
<keyword evidence="3 4" id="KW-0663">Pyridoxal phosphate</keyword>
<feature type="binding site" evidence="4">
    <location>
        <position position="165"/>
    </location>
    <ligand>
        <name>pyridoxal 5'-phosphate</name>
        <dbReference type="ChEBI" id="CHEBI:597326"/>
    </ligand>
</feature>
<dbReference type="PANTHER" id="PTHR14084">
    <property type="entry name" value="KYNURENINASE"/>
    <property type="match status" value="1"/>
</dbReference>
<evidence type="ECO:0000256" key="2">
    <source>
        <dbReference type="ARBA" id="ARBA00022801"/>
    </source>
</evidence>
<dbReference type="Gene3D" id="3.90.1150.10">
    <property type="entry name" value="Aspartate Aminotransferase, domain 1"/>
    <property type="match status" value="1"/>
</dbReference>
<dbReference type="InterPro" id="IPR004839">
    <property type="entry name" value="Aminotransferase_I/II_large"/>
</dbReference>
<dbReference type="Pfam" id="PF00155">
    <property type="entry name" value="Aminotran_1_2"/>
    <property type="match status" value="1"/>
</dbReference>
<feature type="domain" description="Aminotransferase class I/classII large" evidence="7">
    <location>
        <begin position="33"/>
        <end position="203"/>
    </location>
</feature>
<feature type="binding site" evidence="4">
    <location>
        <position position="249"/>
    </location>
    <ligand>
        <name>pyridoxal 5'-phosphate</name>
        <dbReference type="ChEBI" id="CHEBI:597326"/>
    </ligand>
</feature>
<dbReference type="GO" id="GO:0030170">
    <property type="term" value="F:pyridoxal phosphate binding"/>
    <property type="evidence" value="ECO:0007669"/>
    <property type="project" value="UniProtKB-UniRule"/>
</dbReference>
<feature type="binding site" evidence="4">
    <location>
        <position position="97"/>
    </location>
    <ligand>
        <name>pyridoxal 5'-phosphate</name>
        <dbReference type="ChEBI" id="CHEBI:597326"/>
    </ligand>
</feature>
<protein>
    <recommendedName>
        <fullName evidence="4 5">Kynureninase</fullName>
        <ecNumber evidence="4 5">3.7.1.3</ecNumber>
    </recommendedName>
    <alternativeName>
        <fullName evidence="4">L-kynurenine hydrolase</fullName>
    </alternativeName>
</protein>
<keyword evidence="2 4" id="KW-0378">Hydrolase</keyword>
<dbReference type="RefSeq" id="WP_119359721.1">
    <property type="nucleotide sequence ID" value="NZ_QWKZ01000025.1"/>
</dbReference>
<dbReference type="Proteomes" id="UP000265800">
    <property type="component" value="Unassembled WGS sequence"/>
</dbReference>
<dbReference type="GO" id="GO:0005737">
    <property type="term" value="C:cytoplasm"/>
    <property type="evidence" value="ECO:0007669"/>
    <property type="project" value="UniProtKB-UniRule"/>
</dbReference>
<comment type="cofactor">
    <cofactor evidence="4 6">
        <name>pyridoxal 5'-phosphate</name>
        <dbReference type="ChEBI" id="CHEBI:597326"/>
    </cofactor>
</comment>
<dbReference type="InterPro" id="IPR015422">
    <property type="entry name" value="PyrdxlP-dep_Trfase_small"/>
</dbReference>
<evidence type="ECO:0000256" key="3">
    <source>
        <dbReference type="ARBA" id="ARBA00022898"/>
    </source>
</evidence>
<evidence type="ECO:0000259" key="7">
    <source>
        <dbReference type="Pfam" id="PF00155"/>
    </source>
</evidence>
<dbReference type="SUPFAM" id="SSF53383">
    <property type="entry name" value="PLP-dependent transferases"/>
    <property type="match status" value="1"/>
</dbReference>
<evidence type="ECO:0000256" key="5">
    <source>
        <dbReference type="NCBIfam" id="TIGR01814"/>
    </source>
</evidence>